<dbReference type="InterPro" id="IPR019758">
    <property type="entry name" value="Pept_S26A_signal_pept_1_CS"/>
</dbReference>
<evidence type="ECO:0000256" key="3">
    <source>
        <dbReference type="ARBA" id="ARBA00009370"/>
    </source>
</evidence>
<dbReference type="InterPro" id="IPR019757">
    <property type="entry name" value="Pept_S26A_signal_pept_1_Lys-AS"/>
</dbReference>
<dbReference type="Gene3D" id="2.10.109.10">
    <property type="entry name" value="Umud Fragment, subunit A"/>
    <property type="match status" value="1"/>
</dbReference>
<evidence type="ECO:0000259" key="8">
    <source>
        <dbReference type="Pfam" id="PF10502"/>
    </source>
</evidence>
<keyword evidence="7" id="KW-0472">Membrane</keyword>
<keyword evidence="7" id="KW-0645">Protease</keyword>
<dbReference type="OrthoDB" id="9802919at2"/>
<organism evidence="9 10">
    <name type="scientific">Vagococcus humatus</name>
    <dbReference type="NCBI Taxonomy" id="1889241"/>
    <lineage>
        <taxon>Bacteria</taxon>
        <taxon>Bacillati</taxon>
        <taxon>Bacillota</taxon>
        <taxon>Bacilli</taxon>
        <taxon>Lactobacillales</taxon>
        <taxon>Enterococcaceae</taxon>
        <taxon>Vagococcus</taxon>
    </lineage>
</organism>
<comment type="subcellular location">
    <subcellularLocation>
        <location evidence="2">Cell membrane</location>
        <topology evidence="2">Single-pass type II membrane protein</topology>
    </subcellularLocation>
    <subcellularLocation>
        <location evidence="7">Membrane</location>
        <topology evidence="7">Single-pass type II membrane protein</topology>
    </subcellularLocation>
</comment>
<reference evidence="9 10" key="1">
    <citation type="submission" date="2018-03" db="EMBL/GenBank/DDBJ databases">
        <authorList>
            <person name="Gulvik C.A."/>
        </authorList>
    </citation>
    <scope>NUCLEOTIDE SEQUENCE [LARGE SCALE GENOMIC DNA]</scope>
    <source>
        <strain evidence="9 10">JCM 31581</strain>
    </source>
</reference>
<dbReference type="GO" id="GO:0006465">
    <property type="term" value="P:signal peptide processing"/>
    <property type="evidence" value="ECO:0007669"/>
    <property type="project" value="InterPro"/>
</dbReference>
<dbReference type="GO" id="GO:0005886">
    <property type="term" value="C:plasma membrane"/>
    <property type="evidence" value="ECO:0007669"/>
    <property type="project" value="UniProtKB-SubCell"/>
</dbReference>
<evidence type="ECO:0000256" key="7">
    <source>
        <dbReference type="RuleBase" id="RU362042"/>
    </source>
</evidence>
<dbReference type="Proteomes" id="UP000277864">
    <property type="component" value="Unassembled WGS sequence"/>
</dbReference>
<dbReference type="PROSITE" id="PS00761">
    <property type="entry name" value="SPASE_I_3"/>
    <property type="match status" value="1"/>
</dbReference>
<dbReference type="EC" id="3.4.21.89" evidence="4 7"/>
<evidence type="ECO:0000256" key="2">
    <source>
        <dbReference type="ARBA" id="ARBA00004401"/>
    </source>
</evidence>
<gene>
    <name evidence="9" type="primary">lepB</name>
    <name evidence="9" type="ORF">C7P63_01425</name>
</gene>
<comment type="caution">
    <text evidence="9">The sequence shown here is derived from an EMBL/GenBank/DDBJ whole genome shotgun (WGS) entry which is preliminary data.</text>
</comment>
<dbReference type="GO" id="GO:0009003">
    <property type="term" value="F:signal peptidase activity"/>
    <property type="evidence" value="ECO:0007669"/>
    <property type="project" value="UniProtKB-EC"/>
</dbReference>
<proteinExistence type="inferred from homology"/>
<dbReference type="PRINTS" id="PR00727">
    <property type="entry name" value="LEADERPTASE"/>
</dbReference>
<dbReference type="PROSITE" id="PS00760">
    <property type="entry name" value="SPASE_I_2"/>
    <property type="match status" value="1"/>
</dbReference>
<evidence type="ECO:0000313" key="9">
    <source>
        <dbReference type="EMBL" id="RST89766.1"/>
    </source>
</evidence>
<dbReference type="GO" id="GO:0004252">
    <property type="term" value="F:serine-type endopeptidase activity"/>
    <property type="evidence" value="ECO:0007669"/>
    <property type="project" value="InterPro"/>
</dbReference>
<dbReference type="EMBL" id="PXZH01000001">
    <property type="protein sequence ID" value="RST89766.1"/>
    <property type="molecule type" value="Genomic_DNA"/>
</dbReference>
<evidence type="ECO:0000256" key="4">
    <source>
        <dbReference type="ARBA" id="ARBA00013208"/>
    </source>
</evidence>
<dbReference type="InterPro" id="IPR000223">
    <property type="entry name" value="Pept_S26A_signal_pept_1"/>
</dbReference>
<dbReference type="PANTHER" id="PTHR43390:SF1">
    <property type="entry name" value="CHLOROPLAST PROCESSING PEPTIDASE"/>
    <property type="match status" value="1"/>
</dbReference>
<feature type="active site" evidence="6">
    <location>
        <position position="39"/>
    </location>
</feature>
<feature type="active site" evidence="6">
    <location>
        <position position="78"/>
    </location>
</feature>
<dbReference type="AlphaFoldDB" id="A0A3S0AY01"/>
<evidence type="ECO:0000313" key="10">
    <source>
        <dbReference type="Proteomes" id="UP000277864"/>
    </source>
</evidence>
<feature type="domain" description="Peptidase S26" evidence="8">
    <location>
        <begin position="11"/>
        <end position="166"/>
    </location>
</feature>
<dbReference type="Pfam" id="PF10502">
    <property type="entry name" value="Peptidase_S26"/>
    <property type="match status" value="1"/>
</dbReference>
<evidence type="ECO:0000256" key="6">
    <source>
        <dbReference type="PIRSR" id="PIRSR600223-1"/>
    </source>
</evidence>
<keyword evidence="7" id="KW-0812">Transmembrane</keyword>
<dbReference type="NCBIfam" id="TIGR02227">
    <property type="entry name" value="sigpep_I_bact"/>
    <property type="match status" value="1"/>
</dbReference>
<keyword evidence="10" id="KW-1185">Reference proteome</keyword>
<feature type="transmembrane region" description="Helical" evidence="7">
    <location>
        <begin position="12"/>
        <end position="33"/>
    </location>
</feature>
<dbReference type="InterPro" id="IPR036286">
    <property type="entry name" value="LexA/Signal_pep-like_sf"/>
</dbReference>
<evidence type="ECO:0000256" key="5">
    <source>
        <dbReference type="ARBA" id="ARBA00022801"/>
    </source>
</evidence>
<sequence>MRMLNLYTKKEWLLLVLFVLFMLLIRFFCFSPIKVQGISMEPNLKSNQRLWSVKLKQVHRFDIIQLRSPLNVKEHYVKRIIGLPGEEVAYEKNQLYINQSPIKEPFLNKQAVLTDNYSLYESLGIKKIPKDFYLVLGDNRQHSYDGRTFGLVKIDQIEGVVLFRYWPFQQLGRL</sequence>
<protein>
    <recommendedName>
        <fullName evidence="4 7">Signal peptidase I</fullName>
        <ecNumber evidence="4 7">3.4.21.89</ecNumber>
    </recommendedName>
</protein>
<dbReference type="PANTHER" id="PTHR43390">
    <property type="entry name" value="SIGNAL PEPTIDASE I"/>
    <property type="match status" value="1"/>
</dbReference>
<dbReference type="InterPro" id="IPR019533">
    <property type="entry name" value="Peptidase_S26"/>
</dbReference>
<accession>A0A3S0AY01</accession>
<name>A0A3S0AY01_9ENTE</name>
<dbReference type="SUPFAM" id="SSF51306">
    <property type="entry name" value="LexA/Signal peptidase"/>
    <property type="match status" value="1"/>
</dbReference>
<keyword evidence="7" id="KW-1133">Transmembrane helix</keyword>
<comment type="catalytic activity">
    <reaction evidence="1 7">
        <text>Cleavage of hydrophobic, N-terminal signal or leader sequences from secreted and periplasmic proteins.</text>
        <dbReference type="EC" id="3.4.21.89"/>
    </reaction>
</comment>
<comment type="similarity">
    <text evidence="3 7">Belongs to the peptidase S26 family.</text>
</comment>
<keyword evidence="5 7" id="KW-0378">Hydrolase</keyword>
<evidence type="ECO:0000256" key="1">
    <source>
        <dbReference type="ARBA" id="ARBA00000677"/>
    </source>
</evidence>
<dbReference type="CDD" id="cd06530">
    <property type="entry name" value="S26_SPase_I"/>
    <property type="match status" value="1"/>
</dbReference>